<organism evidence="2">
    <name type="scientific">Absidia glauca</name>
    <name type="common">Pin mould</name>
    <dbReference type="NCBI Taxonomy" id="4829"/>
    <lineage>
        <taxon>Eukaryota</taxon>
        <taxon>Fungi</taxon>
        <taxon>Fungi incertae sedis</taxon>
        <taxon>Mucoromycota</taxon>
        <taxon>Mucoromycotina</taxon>
        <taxon>Mucoromycetes</taxon>
        <taxon>Mucorales</taxon>
        <taxon>Cunninghamellaceae</taxon>
        <taxon>Absidia</taxon>
    </lineage>
</organism>
<sequence>MKFSVGALLVAAMAAVSAQVTSPIGVFNVSSPTPNSPYVAKQILPCTYQLFQDVDTSGISMNINLVSAATGSNVTLNIATNADMSKSSNSAKQNGNVTYYEHSVNYLIPDTVVPGNYKVAFIANGAALDIPITILPAAASSSLAAKSGSATGSGAGASSTGSGSIFTGDATRLDLTTKTVVALAAVAGIALAL</sequence>
<keyword evidence="1" id="KW-0732">Signal</keyword>
<evidence type="ECO:0000256" key="1">
    <source>
        <dbReference type="SAM" id="SignalP"/>
    </source>
</evidence>
<name>A0A163JM37_ABSGL</name>
<dbReference type="InParanoid" id="A0A163JM37"/>
<evidence type="ECO:0000313" key="2">
    <source>
        <dbReference type="EMBL" id="SAM00333.1"/>
    </source>
</evidence>
<dbReference type="EMBL" id="LT553181">
    <property type="protein sequence ID" value="SAM00333.1"/>
    <property type="molecule type" value="Genomic_DNA"/>
</dbReference>
<feature type="signal peptide" evidence="1">
    <location>
        <begin position="1"/>
        <end position="18"/>
    </location>
</feature>
<gene>
    <name evidence="2" type="primary">ABSGL_06014.1 scaffold 7611</name>
</gene>
<protein>
    <submittedName>
        <fullName evidence="2">Uncharacterized protein</fullName>
    </submittedName>
</protein>
<proteinExistence type="predicted"/>
<evidence type="ECO:0000313" key="3">
    <source>
        <dbReference type="Proteomes" id="UP000078561"/>
    </source>
</evidence>
<dbReference type="Proteomes" id="UP000078561">
    <property type="component" value="Unassembled WGS sequence"/>
</dbReference>
<dbReference type="OMA" id="QILPCTI"/>
<dbReference type="AlphaFoldDB" id="A0A163JM37"/>
<keyword evidence="3" id="KW-1185">Reference proteome</keyword>
<accession>A0A163JM37</accession>
<reference evidence="2" key="1">
    <citation type="submission" date="2016-04" db="EMBL/GenBank/DDBJ databases">
        <authorList>
            <person name="Evans L.H."/>
            <person name="Alamgir A."/>
            <person name="Owens N."/>
            <person name="Weber N.D."/>
            <person name="Virtaneva K."/>
            <person name="Barbian K."/>
            <person name="Babar A."/>
            <person name="Rosenke K."/>
        </authorList>
    </citation>
    <scope>NUCLEOTIDE SEQUENCE [LARGE SCALE GENOMIC DNA]</scope>
    <source>
        <strain evidence="2">CBS 101.48</strain>
    </source>
</reference>
<feature type="chain" id="PRO_5007843383" evidence="1">
    <location>
        <begin position="19"/>
        <end position="193"/>
    </location>
</feature>
<dbReference type="OrthoDB" id="2257446at2759"/>